<reference evidence="2" key="1">
    <citation type="submission" date="2016-11" db="EMBL/GenBank/DDBJ databases">
        <authorList>
            <person name="Varghese N."/>
            <person name="Submissions S."/>
        </authorList>
    </citation>
    <scope>NUCLEOTIDE SEQUENCE [LARGE SCALE GENOMIC DNA]</scope>
    <source>
        <strain evidence="2">DSM 24579</strain>
    </source>
</reference>
<proteinExistence type="predicted"/>
<evidence type="ECO:0000313" key="1">
    <source>
        <dbReference type="EMBL" id="SHG14456.1"/>
    </source>
</evidence>
<keyword evidence="2" id="KW-1185">Reference proteome</keyword>
<evidence type="ECO:0000313" key="2">
    <source>
        <dbReference type="Proteomes" id="UP000183945"/>
    </source>
</evidence>
<name>A0A1M5HES4_SALEC</name>
<dbReference type="AlphaFoldDB" id="A0A1M5HES4"/>
<dbReference type="Proteomes" id="UP000183945">
    <property type="component" value="Unassembled WGS sequence"/>
</dbReference>
<sequence>MKSNLSIYEIIQILGISVFDKTPIIEILTEYQKNQNDKEQLDLFKLSNAAFFS</sequence>
<protein>
    <submittedName>
        <fullName evidence="1">Uncharacterized protein</fullName>
    </submittedName>
</protein>
<gene>
    <name evidence="1" type="ORF">SAMN05444483_105121</name>
</gene>
<organism evidence="1 2">
    <name type="scientific">Salegentibacter echinorum</name>
    <dbReference type="NCBI Taxonomy" id="1073325"/>
    <lineage>
        <taxon>Bacteria</taxon>
        <taxon>Pseudomonadati</taxon>
        <taxon>Bacteroidota</taxon>
        <taxon>Flavobacteriia</taxon>
        <taxon>Flavobacteriales</taxon>
        <taxon>Flavobacteriaceae</taxon>
        <taxon>Salegentibacter</taxon>
    </lineage>
</organism>
<dbReference type="EMBL" id="FQVT01000005">
    <property type="protein sequence ID" value="SHG14456.1"/>
    <property type="molecule type" value="Genomic_DNA"/>
</dbReference>
<accession>A0A1M5HES4</accession>
<dbReference type="STRING" id="1073325.SAMN05444483_105121"/>